<dbReference type="NCBIfam" id="TIGR01527">
    <property type="entry name" value="arch_NMN_Atrans"/>
    <property type="match status" value="1"/>
</dbReference>
<dbReference type="InterPro" id="IPR014729">
    <property type="entry name" value="Rossmann-like_a/b/a_fold"/>
</dbReference>
<comment type="catalytic activity">
    <reaction evidence="9">
        <text>(R)-4'-phosphopantetheine + ATP + H(+) = 3'-dephospho-CoA + diphosphate</text>
        <dbReference type="Rhea" id="RHEA:19801"/>
        <dbReference type="ChEBI" id="CHEBI:15378"/>
        <dbReference type="ChEBI" id="CHEBI:30616"/>
        <dbReference type="ChEBI" id="CHEBI:33019"/>
        <dbReference type="ChEBI" id="CHEBI:57328"/>
        <dbReference type="ChEBI" id="CHEBI:61723"/>
        <dbReference type="EC" id="2.7.7.3"/>
    </reaction>
</comment>
<dbReference type="EC" id="2.7.7.1" evidence="10 11"/>
<dbReference type="GO" id="GO:0005524">
    <property type="term" value="F:ATP binding"/>
    <property type="evidence" value="ECO:0007669"/>
    <property type="project" value="UniProtKB-KW"/>
</dbReference>
<dbReference type="NCBIfam" id="TIGR00125">
    <property type="entry name" value="cyt_tran_rel"/>
    <property type="match status" value="1"/>
</dbReference>
<accession>A0A0S3QSK8</accession>
<evidence type="ECO:0000256" key="10">
    <source>
        <dbReference type="HAMAP-Rule" id="MF_00243"/>
    </source>
</evidence>
<gene>
    <name evidence="13" type="primary">nadM</name>
    <name evidence="13" type="ORF">TST_0517</name>
</gene>
<evidence type="ECO:0000313" key="14">
    <source>
        <dbReference type="Proteomes" id="UP000063234"/>
    </source>
</evidence>
<evidence type="ECO:0000256" key="7">
    <source>
        <dbReference type="ARBA" id="ARBA00022842"/>
    </source>
</evidence>
<proteinExistence type="inferred from homology"/>
<dbReference type="GO" id="GO:0000309">
    <property type="term" value="F:nicotinamide-nucleotide adenylyltransferase activity"/>
    <property type="evidence" value="ECO:0007669"/>
    <property type="project" value="UniProtKB-UniRule"/>
</dbReference>
<organism evidence="13 14">
    <name type="scientific">Thermosulfidibacter takaii (strain DSM 17441 / JCM 13301 / NBRC 103674 / ABI70S6)</name>
    <dbReference type="NCBI Taxonomy" id="1298851"/>
    <lineage>
        <taxon>Bacteria</taxon>
        <taxon>Pseudomonadati</taxon>
        <taxon>Thermosulfidibacterota</taxon>
        <taxon>Thermosulfidibacteria</taxon>
        <taxon>Thermosulfidibacterales</taxon>
        <taxon>Thermosulfidibacteraceae</taxon>
    </lineage>
</organism>
<dbReference type="GO" id="GO:0005737">
    <property type="term" value="C:cytoplasm"/>
    <property type="evidence" value="ECO:0007669"/>
    <property type="project" value="UniProtKB-SubCell"/>
</dbReference>
<dbReference type="GO" id="GO:0009435">
    <property type="term" value="P:NAD+ biosynthetic process"/>
    <property type="evidence" value="ECO:0007669"/>
    <property type="project" value="UniProtKB-UniRule"/>
</dbReference>
<dbReference type="AlphaFoldDB" id="A0A0S3QSK8"/>
<feature type="domain" description="Cytidyltransferase-like" evidence="12">
    <location>
        <begin position="5"/>
        <end position="136"/>
    </location>
</feature>
<dbReference type="Gene3D" id="3.40.50.620">
    <property type="entry name" value="HUPs"/>
    <property type="match status" value="1"/>
</dbReference>
<dbReference type="InterPro" id="IPR001980">
    <property type="entry name" value="PPAT"/>
</dbReference>
<evidence type="ECO:0000256" key="3">
    <source>
        <dbReference type="ARBA" id="ARBA00022679"/>
    </source>
</evidence>
<reference evidence="14" key="1">
    <citation type="journal article" date="2018" name="Science">
        <title>A primordial and reversible TCA cycle in a facultatively chemolithoautotrophic thermophile.</title>
        <authorList>
            <person name="Nunoura T."/>
            <person name="Chikaraishi Y."/>
            <person name="Izaki R."/>
            <person name="Suwa T."/>
            <person name="Sato T."/>
            <person name="Harada T."/>
            <person name="Mori K."/>
            <person name="Kato Y."/>
            <person name="Miyazaki M."/>
            <person name="Shimamura S."/>
            <person name="Yanagawa K."/>
            <person name="Shuto A."/>
            <person name="Ohkouchi N."/>
            <person name="Fujita N."/>
            <person name="Takaki Y."/>
            <person name="Atomi H."/>
            <person name="Takai K."/>
        </authorList>
    </citation>
    <scope>NUCLEOTIDE SEQUENCE [LARGE SCALE GENOMIC DNA]</scope>
    <source>
        <strain evidence="14">DSM 17441 / JCM 13301 / NBRC 103674 / ABI70S6</strain>
    </source>
</reference>
<evidence type="ECO:0000256" key="1">
    <source>
        <dbReference type="ARBA" id="ARBA00010124"/>
    </source>
</evidence>
<keyword evidence="7" id="KW-0460">Magnesium</keyword>
<keyword evidence="10" id="KW-0662">Pyridine nucleotide biosynthesis</keyword>
<evidence type="ECO:0000256" key="9">
    <source>
        <dbReference type="ARBA" id="ARBA00029346"/>
    </source>
</evidence>
<dbReference type="OrthoDB" id="662630at2"/>
<evidence type="ECO:0000256" key="11">
    <source>
        <dbReference type="NCBIfam" id="TIGR01527"/>
    </source>
</evidence>
<evidence type="ECO:0000256" key="6">
    <source>
        <dbReference type="ARBA" id="ARBA00022840"/>
    </source>
</evidence>
<dbReference type="GO" id="GO:0015937">
    <property type="term" value="P:coenzyme A biosynthetic process"/>
    <property type="evidence" value="ECO:0007669"/>
    <property type="project" value="UniProtKB-KW"/>
</dbReference>
<comment type="similarity">
    <text evidence="1 10">Belongs to the archaeal NMN adenylyltransferase family.</text>
</comment>
<name>A0A0S3QSK8_THET7</name>
<keyword evidence="5 10" id="KW-0547">Nucleotide-binding</keyword>
<protein>
    <recommendedName>
        <fullName evidence="10 11">Nicotinamide-nucleotide adenylyltransferase</fullName>
        <ecNumber evidence="10 11">2.7.7.1</ecNumber>
    </recommendedName>
    <alternativeName>
        <fullName evidence="10">NAD(+) diphosphorylase</fullName>
    </alternativeName>
    <alternativeName>
        <fullName evidence="10">NAD(+) pyrophosphorylase</fullName>
    </alternativeName>
    <alternativeName>
        <fullName evidence="10">NMN adenylyltransferase</fullName>
    </alternativeName>
</protein>
<evidence type="ECO:0000259" key="12">
    <source>
        <dbReference type="Pfam" id="PF01467"/>
    </source>
</evidence>
<dbReference type="EMBL" id="AP013035">
    <property type="protein sequence ID" value="BAT71323.1"/>
    <property type="molecule type" value="Genomic_DNA"/>
</dbReference>
<dbReference type="PRINTS" id="PR01020">
    <property type="entry name" value="LPSBIOSNTHSS"/>
</dbReference>
<dbReference type="HAMAP" id="MF_00243">
    <property type="entry name" value="NMN_adenylyltr"/>
    <property type="match status" value="1"/>
</dbReference>
<dbReference type="PANTHER" id="PTHR21342">
    <property type="entry name" value="PHOSPHOPANTETHEINE ADENYLYLTRANSFERASE"/>
    <property type="match status" value="1"/>
</dbReference>
<evidence type="ECO:0000256" key="4">
    <source>
        <dbReference type="ARBA" id="ARBA00022695"/>
    </source>
</evidence>
<dbReference type="UniPathway" id="UPA00253">
    <property type="reaction ID" value="UER00600"/>
</dbReference>
<dbReference type="KEGG" id="ttk:TST_0517"/>
<evidence type="ECO:0000256" key="2">
    <source>
        <dbReference type="ARBA" id="ARBA00022490"/>
    </source>
</evidence>
<dbReference type="RefSeq" id="WP_068549245.1">
    <property type="nucleotide sequence ID" value="NZ_AP013035.1"/>
</dbReference>
<dbReference type="InterPro" id="IPR006418">
    <property type="entry name" value="NMN_Atrans_arc"/>
</dbReference>
<evidence type="ECO:0000256" key="5">
    <source>
        <dbReference type="ARBA" id="ARBA00022741"/>
    </source>
</evidence>
<evidence type="ECO:0000256" key="8">
    <source>
        <dbReference type="ARBA" id="ARBA00022993"/>
    </source>
</evidence>
<keyword evidence="14" id="KW-1185">Reference proteome</keyword>
<dbReference type="InterPro" id="IPR004821">
    <property type="entry name" value="Cyt_trans-like"/>
</dbReference>
<dbReference type="NCBIfam" id="NF002243">
    <property type="entry name" value="PRK01153.1"/>
    <property type="match status" value="1"/>
</dbReference>
<dbReference type="GO" id="GO:0004595">
    <property type="term" value="F:pantetheine-phosphate adenylyltransferase activity"/>
    <property type="evidence" value="ECO:0007669"/>
    <property type="project" value="UniProtKB-EC"/>
</dbReference>
<keyword evidence="8" id="KW-0173">Coenzyme A biosynthesis</keyword>
<dbReference type="SUPFAM" id="SSF52374">
    <property type="entry name" value="Nucleotidylyl transferase"/>
    <property type="match status" value="1"/>
</dbReference>
<dbReference type="Pfam" id="PF01467">
    <property type="entry name" value="CTP_transf_like"/>
    <property type="match status" value="1"/>
</dbReference>
<comment type="pathway">
    <text evidence="10">Cofactor biosynthesis; NAD(+) biosynthesis; NAD(+) from nicotinamide D-ribonucleotide: step 1/1.</text>
</comment>
<keyword evidence="4 10" id="KW-0548">Nucleotidyltransferase</keyword>
<dbReference type="Proteomes" id="UP000063234">
    <property type="component" value="Chromosome"/>
</dbReference>
<keyword evidence="3 10" id="KW-0808">Transferase</keyword>
<sequence length="177" mass="20435">MKRALYMGRFQPFHKGHLEVVKRILSENDKIIVAIGSANFNYNVKSPFTAGERMWMIHEALVEAGIDMSKVYITSYPNIENNAAWYAHIKSLLPPFHRAYTGNPLTQILLKENGIEVVVLKMIERELYCASTIRERMLRDEPWEELVPPAVARIIKAIKGPERLKYLVRSESDPMSY</sequence>
<keyword evidence="2 10" id="KW-0963">Cytoplasm</keyword>
<comment type="subcellular location">
    <subcellularLocation>
        <location evidence="10">Cytoplasm</location>
    </subcellularLocation>
</comment>
<keyword evidence="6 10" id="KW-0067">ATP-binding</keyword>
<dbReference type="STRING" id="1298851.TST_0517"/>
<evidence type="ECO:0000313" key="13">
    <source>
        <dbReference type="EMBL" id="BAT71323.1"/>
    </source>
</evidence>
<keyword evidence="10" id="KW-0520">NAD</keyword>
<dbReference type="PANTHER" id="PTHR21342:SF0">
    <property type="entry name" value="BIFUNCTIONAL NMN ADENYLYLTRANSFERASE_NUDIX HYDROLASE"/>
    <property type="match status" value="1"/>
</dbReference>
<comment type="catalytic activity">
    <reaction evidence="10">
        <text>beta-nicotinamide D-ribonucleotide + ATP + H(+) = diphosphate + NAD(+)</text>
        <dbReference type="Rhea" id="RHEA:21360"/>
        <dbReference type="ChEBI" id="CHEBI:14649"/>
        <dbReference type="ChEBI" id="CHEBI:15378"/>
        <dbReference type="ChEBI" id="CHEBI:30616"/>
        <dbReference type="ChEBI" id="CHEBI:33019"/>
        <dbReference type="ChEBI" id="CHEBI:57540"/>
        <dbReference type="EC" id="2.7.7.1"/>
    </reaction>
</comment>